<keyword evidence="3" id="KW-1185">Reference proteome</keyword>
<dbReference type="EMBL" id="JBHSNC010000038">
    <property type="protein sequence ID" value="MFC5530250.1"/>
    <property type="molecule type" value="Genomic_DNA"/>
</dbReference>
<dbReference type="PANTHER" id="PTHR31446">
    <property type="entry name" value="ACID PHOSPHATASE/VANADIUM-DEPENDENT HALOPEROXIDASE-RELATED PROTEIN"/>
    <property type="match status" value="1"/>
</dbReference>
<dbReference type="Pfam" id="PF02681">
    <property type="entry name" value="DUF212"/>
    <property type="match status" value="1"/>
</dbReference>
<sequence length="151" mass="15957">MTAILPNFALIAAFTSIVLAQAVKVPLHWIVSKSWNAERGFSTGGMPSSHSAGVASLAAAIGMMDGVTSSVFAIAVVVGVITMYDAAGIRRHAGIHATFINRILRSHPAELQQGKEVNVLKEMLGHRPIEVVAGAVFGVLVSLLLHYVVYP</sequence>
<name>A0ABW0QZN7_9BACL</name>
<keyword evidence="1" id="KW-0812">Transmembrane</keyword>
<organism evidence="2 3">
    <name type="scientific">Cohnella yongneupensis</name>
    <dbReference type="NCBI Taxonomy" id="425006"/>
    <lineage>
        <taxon>Bacteria</taxon>
        <taxon>Bacillati</taxon>
        <taxon>Bacillota</taxon>
        <taxon>Bacilli</taxon>
        <taxon>Bacillales</taxon>
        <taxon>Paenibacillaceae</taxon>
        <taxon>Cohnella</taxon>
    </lineage>
</organism>
<keyword evidence="1" id="KW-1133">Transmembrane helix</keyword>
<reference evidence="3" key="1">
    <citation type="journal article" date="2019" name="Int. J. Syst. Evol. Microbiol.">
        <title>The Global Catalogue of Microorganisms (GCM) 10K type strain sequencing project: providing services to taxonomists for standard genome sequencing and annotation.</title>
        <authorList>
            <consortium name="The Broad Institute Genomics Platform"/>
            <consortium name="The Broad Institute Genome Sequencing Center for Infectious Disease"/>
            <person name="Wu L."/>
            <person name="Ma J."/>
        </authorList>
    </citation>
    <scope>NUCLEOTIDE SEQUENCE [LARGE SCALE GENOMIC DNA]</scope>
    <source>
        <strain evidence="3">CGMCC 1.18578</strain>
    </source>
</reference>
<keyword evidence="1" id="KW-0472">Membrane</keyword>
<dbReference type="PANTHER" id="PTHR31446:SF29">
    <property type="entry name" value="ACID PHOSPHATASE_VANADIUM-DEPENDENT HALOPEROXIDASE-RELATED PROTEIN"/>
    <property type="match status" value="1"/>
</dbReference>
<feature type="transmembrane region" description="Helical" evidence="1">
    <location>
        <begin position="131"/>
        <end position="150"/>
    </location>
</feature>
<dbReference type="RefSeq" id="WP_378112190.1">
    <property type="nucleotide sequence ID" value="NZ_JBHSNC010000038.1"/>
</dbReference>
<dbReference type="Proteomes" id="UP001596108">
    <property type="component" value="Unassembled WGS sequence"/>
</dbReference>
<evidence type="ECO:0000256" key="1">
    <source>
        <dbReference type="SAM" id="Phobius"/>
    </source>
</evidence>
<gene>
    <name evidence="2" type="ORF">ACFPQ4_12505</name>
</gene>
<feature type="transmembrane region" description="Helical" evidence="1">
    <location>
        <begin position="54"/>
        <end position="81"/>
    </location>
</feature>
<proteinExistence type="predicted"/>
<evidence type="ECO:0000313" key="2">
    <source>
        <dbReference type="EMBL" id="MFC5530250.1"/>
    </source>
</evidence>
<comment type="caution">
    <text evidence="2">The sequence shown here is derived from an EMBL/GenBank/DDBJ whole genome shotgun (WGS) entry which is preliminary data.</text>
</comment>
<accession>A0ABW0QZN7</accession>
<protein>
    <submittedName>
        <fullName evidence="2">Divergent PAP2 family protein</fullName>
    </submittedName>
</protein>
<dbReference type="InterPro" id="IPR003832">
    <property type="entry name" value="DUF212"/>
</dbReference>
<evidence type="ECO:0000313" key="3">
    <source>
        <dbReference type="Proteomes" id="UP001596108"/>
    </source>
</evidence>